<keyword evidence="2" id="KW-1133">Transmembrane helix</keyword>
<name>A0AA38XA95_9EURO</name>
<accession>A0AA38XA95</accession>
<keyword evidence="2" id="KW-0472">Membrane</keyword>
<sequence length="249" mass="26525">MRGWGLFFFLLFLLLIFAIVGWVAYTQYAARKQGLPAPSLKSWKTYVPFLRAQASSNYPAPRHAGPLEWIKDQFAKLTRSRTAAGAYEEAGSGNDGLVGGGRGGRRARGMEDDAWDTRVGNEDAYGPAGAGYSGYEEQELGLAATPGLHNEPYGGGRNGPGDYLGAGNSGNYSDIDVSHRGRPASSSRQDPFGDQHESGGPRLRSVSPRPEPERGHTKGSASLDTQGSGSGDGNTSPISTRKSVFREGI</sequence>
<keyword evidence="2" id="KW-0812">Transmembrane</keyword>
<evidence type="ECO:0000256" key="1">
    <source>
        <dbReference type="SAM" id="MobiDB-lite"/>
    </source>
</evidence>
<feature type="region of interest" description="Disordered" evidence="1">
    <location>
        <begin position="88"/>
        <end position="122"/>
    </location>
</feature>
<feature type="compositionally biased region" description="Gly residues" evidence="1">
    <location>
        <begin position="153"/>
        <end position="168"/>
    </location>
</feature>
<dbReference type="Proteomes" id="UP001172673">
    <property type="component" value="Unassembled WGS sequence"/>
</dbReference>
<feature type="compositionally biased region" description="Gly residues" evidence="1">
    <location>
        <begin position="93"/>
        <end position="102"/>
    </location>
</feature>
<evidence type="ECO:0000313" key="4">
    <source>
        <dbReference type="Proteomes" id="UP001172673"/>
    </source>
</evidence>
<comment type="caution">
    <text evidence="3">The sequence shown here is derived from an EMBL/GenBank/DDBJ whole genome shotgun (WGS) entry which is preliminary data.</text>
</comment>
<dbReference type="EMBL" id="JAPDRK010000008">
    <property type="protein sequence ID" value="KAJ9609651.1"/>
    <property type="molecule type" value="Genomic_DNA"/>
</dbReference>
<protein>
    <recommendedName>
        <fullName evidence="5">Acid phosphatase-like protein</fullName>
    </recommendedName>
</protein>
<feature type="compositionally biased region" description="Polar residues" evidence="1">
    <location>
        <begin position="219"/>
        <end position="242"/>
    </location>
</feature>
<feature type="compositionally biased region" description="Basic and acidic residues" evidence="1">
    <location>
        <begin position="108"/>
        <end position="121"/>
    </location>
</feature>
<evidence type="ECO:0000256" key="2">
    <source>
        <dbReference type="SAM" id="Phobius"/>
    </source>
</evidence>
<proteinExistence type="predicted"/>
<evidence type="ECO:0000313" key="3">
    <source>
        <dbReference type="EMBL" id="KAJ9609651.1"/>
    </source>
</evidence>
<organism evidence="3 4">
    <name type="scientific">Cladophialophora chaetospira</name>
    <dbReference type="NCBI Taxonomy" id="386627"/>
    <lineage>
        <taxon>Eukaryota</taxon>
        <taxon>Fungi</taxon>
        <taxon>Dikarya</taxon>
        <taxon>Ascomycota</taxon>
        <taxon>Pezizomycotina</taxon>
        <taxon>Eurotiomycetes</taxon>
        <taxon>Chaetothyriomycetidae</taxon>
        <taxon>Chaetothyriales</taxon>
        <taxon>Herpotrichiellaceae</taxon>
        <taxon>Cladophialophora</taxon>
    </lineage>
</organism>
<reference evidence="3" key="1">
    <citation type="submission" date="2022-10" db="EMBL/GenBank/DDBJ databases">
        <title>Culturing micro-colonial fungi from biological soil crusts in the Mojave desert and describing Neophaeococcomyces mojavensis, and introducing the new genera and species Taxawa tesnikishii.</title>
        <authorList>
            <person name="Kurbessoian T."/>
            <person name="Stajich J.E."/>
        </authorList>
    </citation>
    <scope>NUCLEOTIDE SEQUENCE</scope>
    <source>
        <strain evidence="3">TK_41</strain>
    </source>
</reference>
<feature type="transmembrane region" description="Helical" evidence="2">
    <location>
        <begin position="6"/>
        <end position="25"/>
    </location>
</feature>
<keyword evidence="4" id="KW-1185">Reference proteome</keyword>
<gene>
    <name evidence="3" type="ORF">H2200_005979</name>
</gene>
<evidence type="ECO:0008006" key="5">
    <source>
        <dbReference type="Google" id="ProtNLM"/>
    </source>
</evidence>
<dbReference type="AlphaFoldDB" id="A0AA38XA95"/>
<feature type="region of interest" description="Disordered" evidence="1">
    <location>
        <begin position="145"/>
        <end position="249"/>
    </location>
</feature>